<accession>A0ABN9ERN4</accession>
<comment type="caution">
    <text evidence="1">The sequence shown here is derived from an EMBL/GenBank/DDBJ whole genome shotgun (WGS) entry which is preliminary data.</text>
</comment>
<protein>
    <submittedName>
        <fullName evidence="1">Uncharacterized protein</fullName>
    </submittedName>
</protein>
<name>A0ABN9ERN4_9NEOB</name>
<dbReference type="Proteomes" id="UP001162483">
    <property type="component" value="Unassembled WGS sequence"/>
</dbReference>
<organism evidence="1 2">
    <name type="scientific">Staurois parvus</name>
    <dbReference type="NCBI Taxonomy" id="386267"/>
    <lineage>
        <taxon>Eukaryota</taxon>
        <taxon>Metazoa</taxon>
        <taxon>Chordata</taxon>
        <taxon>Craniata</taxon>
        <taxon>Vertebrata</taxon>
        <taxon>Euteleostomi</taxon>
        <taxon>Amphibia</taxon>
        <taxon>Batrachia</taxon>
        <taxon>Anura</taxon>
        <taxon>Neobatrachia</taxon>
        <taxon>Ranoidea</taxon>
        <taxon>Ranidae</taxon>
        <taxon>Staurois</taxon>
    </lineage>
</organism>
<keyword evidence="2" id="KW-1185">Reference proteome</keyword>
<dbReference type="EMBL" id="CATNWA010015713">
    <property type="protein sequence ID" value="CAI9586008.1"/>
    <property type="molecule type" value="Genomic_DNA"/>
</dbReference>
<sequence length="41" mass="4377">MIGTSHGGPIRQSCFAVSGQQISVLRAPREHAQAGGWESRL</sequence>
<reference evidence="1" key="1">
    <citation type="submission" date="2023-05" db="EMBL/GenBank/DDBJ databases">
        <authorList>
            <person name="Stuckert A."/>
        </authorList>
    </citation>
    <scope>NUCLEOTIDE SEQUENCE</scope>
</reference>
<evidence type="ECO:0000313" key="1">
    <source>
        <dbReference type="EMBL" id="CAI9586008.1"/>
    </source>
</evidence>
<proteinExistence type="predicted"/>
<gene>
    <name evidence="1" type="ORF">SPARVUS_LOCUS10306302</name>
</gene>
<evidence type="ECO:0000313" key="2">
    <source>
        <dbReference type="Proteomes" id="UP001162483"/>
    </source>
</evidence>